<reference evidence="2 3" key="1">
    <citation type="submission" date="2014-04" db="EMBL/GenBank/DDBJ databases">
        <authorList>
            <consortium name="DOE Joint Genome Institute"/>
            <person name="Kuo A."/>
            <person name="Kohler A."/>
            <person name="Nagy L.G."/>
            <person name="Floudas D."/>
            <person name="Copeland A."/>
            <person name="Barry K.W."/>
            <person name="Cichocki N."/>
            <person name="Veneault-Fourrey C."/>
            <person name="LaButti K."/>
            <person name="Lindquist E.A."/>
            <person name="Lipzen A."/>
            <person name="Lundell T."/>
            <person name="Morin E."/>
            <person name="Murat C."/>
            <person name="Sun H."/>
            <person name="Tunlid A."/>
            <person name="Henrissat B."/>
            <person name="Grigoriev I.V."/>
            <person name="Hibbett D.S."/>
            <person name="Martin F."/>
            <person name="Nordberg H.P."/>
            <person name="Cantor M.N."/>
            <person name="Hua S.X."/>
        </authorList>
    </citation>
    <scope>NUCLEOTIDE SEQUENCE [LARGE SCALE GENOMIC DNA]</scope>
    <source>
        <strain evidence="2 3">LaAM-08-1</strain>
    </source>
</reference>
<sequence length="69" mass="8225">MFFSESFFYPIFCFFLVFTYTSVCFFPVLIFYVFFPSFFSSTKHSYIFVVQSIGKYVFCASNFYSASTF</sequence>
<proteinExistence type="predicted"/>
<feature type="transmembrane region" description="Helical" evidence="1">
    <location>
        <begin position="6"/>
        <end position="34"/>
    </location>
</feature>
<evidence type="ECO:0000313" key="2">
    <source>
        <dbReference type="EMBL" id="KIJ93161.1"/>
    </source>
</evidence>
<reference evidence="3" key="2">
    <citation type="submission" date="2015-01" db="EMBL/GenBank/DDBJ databases">
        <title>Evolutionary Origins and Diversification of the Mycorrhizal Mutualists.</title>
        <authorList>
            <consortium name="DOE Joint Genome Institute"/>
            <consortium name="Mycorrhizal Genomics Consortium"/>
            <person name="Kohler A."/>
            <person name="Kuo A."/>
            <person name="Nagy L.G."/>
            <person name="Floudas D."/>
            <person name="Copeland A."/>
            <person name="Barry K.W."/>
            <person name="Cichocki N."/>
            <person name="Veneault-Fourrey C."/>
            <person name="LaButti K."/>
            <person name="Lindquist E.A."/>
            <person name="Lipzen A."/>
            <person name="Lundell T."/>
            <person name="Morin E."/>
            <person name="Murat C."/>
            <person name="Riley R."/>
            <person name="Ohm R."/>
            <person name="Sun H."/>
            <person name="Tunlid A."/>
            <person name="Henrissat B."/>
            <person name="Grigoriev I.V."/>
            <person name="Hibbett D.S."/>
            <person name="Martin F."/>
        </authorList>
    </citation>
    <scope>NUCLEOTIDE SEQUENCE [LARGE SCALE GENOMIC DNA]</scope>
    <source>
        <strain evidence="3">LaAM-08-1</strain>
    </source>
</reference>
<evidence type="ECO:0000313" key="3">
    <source>
        <dbReference type="Proteomes" id="UP000054477"/>
    </source>
</evidence>
<dbReference type="AlphaFoldDB" id="A0A0C9X676"/>
<keyword evidence="3" id="KW-1185">Reference proteome</keyword>
<accession>A0A0C9X676</accession>
<protein>
    <submittedName>
        <fullName evidence="2">Uncharacterized protein</fullName>
    </submittedName>
</protein>
<evidence type="ECO:0000256" key="1">
    <source>
        <dbReference type="SAM" id="Phobius"/>
    </source>
</evidence>
<keyword evidence="1" id="KW-1133">Transmembrane helix</keyword>
<dbReference type="EMBL" id="KN838861">
    <property type="protein sequence ID" value="KIJ93161.1"/>
    <property type="molecule type" value="Genomic_DNA"/>
</dbReference>
<name>A0A0C9X676_9AGAR</name>
<keyword evidence="1" id="KW-0812">Transmembrane</keyword>
<gene>
    <name evidence="2" type="ORF">K443DRAFT_408707</name>
</gene>
<dbReference type="Proteomes" id="UP000054477">
    <property type="component" value="Unassembled WGS sequence"/>
</dbReference>
<keyword evidence="1" id="KW-0472">Membrane</keyword>
<feature type="transmembrane region" description="Helical" evidence="1">
    <location>
        <begin position="46"/>
        <end position="64"/>
    </location>
</feature>
<organism evidence="2 3">
    <name type="scientific">Laccaria amethystina LaAM-08-1</name>
    <dbReference type="NCBI Taxonomy" id="1095629"/>
    <lineage>
        <taxon>Eukaryota</taxon>
        <taxon>Fungi</taxon>
        <taxon>Dikarya</taxon>
        <taxon>Basidiomycota</taxon>
        <taxon>Agaricomycotina</taxon>
        <taxon>Agaricomycetes</taxon>
        <taxon>Agaricomycetidae</taxon>
        <taxon>Agaricales</taxon>
        <taxon>Agaricineae</taxon>
        <taxon>Hydnangiaceae</taxon>
        <taxon>Laccaria</taxon>
    </lineage>
</organism>
<dbReference type="HOGENOM" id="CLU_2776318_0_0_1"/>